<dbReference type="Proteomes" id="UP001458880">
    <property type="component" value="Unassembled WGS sequence"/>
</dbReference>
<gene>
    <name evidence="2" type="ORF">QE152_g27220</name>
</gene>
<dbReference type="EMBL" id="JASPKY010000330">
    <property type="protein sequence ID" value="KAK9708418.1"/>
    <property type="molecule type" value="Genomic_DNA"/>
</dbReference>
<comment type="caution">
    <text evidence="2">The sequence shown here is derived from an EMBL/GenBank/DDBJ whole genome shotgun (WGS) entry which is preliminary data.</text>
</comment>
<evidence type="ECO:0000313" key="2">
    <source>
        <dbReference type="EMBL" id="KAK9708418.1"/>
    </source>
</evidence>
<evidence type="ECO:0000313" key="3">
    <source>
        <dbReference type="Proteomes" id="UP001458880"/>
    </source>
</evidence>
<proteinExistence type="predicted"/>
<keyword evidence="3" id="KW-1185">Reference proteome</keyword>
<feature type="region of interest" description="Disordered" evidence="1">
    <location>
        <begin position="41"/>
        <end position="60"/>
    </location>
</feature>
<evidence type="ECO:0000256" key="1">
    <source>
        <dbReference type="SAM" id="MobiDB-lite"/>
    </source>
</evidence>
<name>A0AAW1JW40_POPJA</name>
<dbReference type="AlphaFoldDB" id="A0AAW1JW40"/>
<protein>
    <submittedName>
        <fullName evidence="2">Uncharacterized protein</fullName>
    </submittedName>
</protein>
<reference evidence="2 3" key="1">
    <citation type="journal article" date="2024" name="BMC Genomics">
        <title>De novo assembly and annotation of Popillia japonica's genome with initial clues to its potential as an invasive pest.</title>
        <authorList>
            <person name="Cucini C."/>
            <person name="Boschi S."/>
            <person name="Funari R."/>
            <person name="Cardaioli E."/>
            <person name="Iannotti N."/>
            <person name="Marturano G."/>
            <person name="Paoli F."/>
            <person name="Bruttini M."/>
            <person name="Carapelli A."/>
            <person name="Frati F."/>
            <person name="Nardi F."/>
        </authorList>
    </citation>
    <scope>NUCLEOTIDE SEQUENCE [LARGE SCALE GENOMIC DNA]</scope>
    <source>
        <strain evidence="2">DMR45628</strain>
    </source>
</reference>
<accession>A0AAW1JW40</accession>
<sequence>METRNILEELTCYSKIDDATDLVSDIPDEYDVTVRYSDDYNDNYVNRQDDSPSRLQNPNQKRFLDIPAEKLPCPKKPENTESPYIFLNTPKYAEINSGSNSINFCMHHIMIRIIYYVSFT</sequence>
<organism evidence="2 3">
    <name type="scientific">Popillia japonica</name>
    <name type="common">Japanese beetle</name>
    <dbReference type="NCBI Taxonomy" id="7064"/>
    <lineage>
        <taxon>Eukaryota</taxon>
        <taxon>Metazoa</taxon>
        <taxon>Ecdysozoa</taxon>
        <taxon>Arthropoda</taxon>
        <taxon>Hexapoda</taxon>
        <taxon>Insecta</taxon>
        <taxon>Pterygota</taxon>
        <taxon>Neoptera</taxon>
        <taxon>Endopterygota</taxon>
        <taxon>Coleoptera</taxon>
        <taxon>Polyphaga</taxon>
        <taxon>Scarabaeiformia</taxon>
        <taxon>Scarabaeidae</taxon>
        <taxon>Rutelinae</taxon>
        <taxon>Popillia</taxon>
    </lineage>
</organism>